<reference evidence="5 6" key="1">
    <citation type="submission" date="2013-11" db="EMBL/GenBank/DDBJ databases">
        <title>Draft genome of the bovine lungworm Dictyocaulus viviparus.</title>
        <authorList>
            <person name="Mitreva M."/>
        </authorList>
    </citation>
    <scope>NUCLEOTIDE SEQUENCE [LARGE SCALE GENOMIC DNA]</scope>
    <source>
        <strain evidence="5 6">HannoverDv2000</strain>
    </source>
</reference>
<comment type="subcellular location">
    <subcellularLocation>
        <location evidence="1">Nucleus</location>
    </subcellularLocation>
</comment>
<dbReference type="InterPro" id="IPR014908">
    <property type="entry name" value="Nucleoporin_Nup133/Nup155_N"/>
</dbReference>
<dbReference type="GO" id="GO:0017056">
    <property type="term" value="F:structural constituent of nuclear pore"/>
    <property type="evidence" value="ECO:0007669"/>
    <property type="project" value="InterPro"/>
</dbReference>
<dbReference type="Pfam" id="PF08801">
    <property type="entry name" value="Nucleoporin_N"/>
    <property type="match status" value="1"/>
</dbReference>
<dbReference type="GO" id="GO:0044611">
    <property type="term" value="C:nuclear pore inner ring"/>
    <property type="evidence" value="ECO:0007669"/>
    <property type="project" value="TreeGrafter"/>
</dbReference>
<keyword evidence="6" id="KW-1185">Reference proteome</keyword>
<evidence type="ECO:0000313" key="6">
    <source>
        <dbReference type="Proteomes" id="UP000053766"/>
    </source>
</evidence>
<dbReference type="OrthoDB" id="338970at2759"/>
<dbReference type="Proteomes" id="UP000053766">
    <property type="component" value="Unassembled WGS sequence"/>
</dbReference>
<proteinExistence type="predicted"/>
<feature type="domain" description="Nucleoporin Nup133/Nup155-like N-terminal" evidence="4">
    <location>
        <begin position="79"/>
        <end position="254"/>
    </location>
</feature>
<protein>
    <recommendedName>
        <fullName evidence="4">Nucleoporin Nup133/Nup155-like N-terminal domain-containing protein</fullName>
    </recommendedName>
</protein>
<dbReference type="GO" id="GO:0006405">
    <property type="term" value="P:RNA export from nucleus"/>
    <property type="evidence" value="ECO:0007669"/>
    <property type="project" value="TreeGrafter"/>
</dbReference>
<reference evidence="6" key="2">
    <citation type="journal article" date="2016" name="Sci. Rep.">
        <title>Dictyocaulus viviparus genome, variome and transcriptome elucidate lungworm biology and support future intervention.</title>
        <authorList>
            <person name="McNulty S.N."/>
            <person name="Strube C."/>
            <person name="Rosa B.A."/>
            <person name="Martin J.C."/>
            <person name="Tyagi R."/>
            <person name="Choi Y.J."/>
            <person name="Wang Q."/>
            <person name="Hallsworth Pepin K."/>
            <person name="Zhang X."/>
            <person name="Ozersky P."/>
            <person name="Wilson R.K."/>
            <person name="Sternberg P.W."/>
            <person name="Gasser R.B."/>
            <person name="Mitreva M."/>
        </authorList>
    </citation>
    <scope>NUCLEOTIDE SEQUENCE [LARGE SCALE GENOMIC DNA]</scope>
    <source>
        <strain evidence="6">HannoverDv2000</strain>
    </source>
</reference>
<dbReference type="GO" id="GO:0000972">
    <property type="term" value="P:transcription-dependent tethering of RNA polymerase II gene DNA at nuclear periphery"/>
    <property type="evidence" value="ECO:0007669"/>
    <property type="project" value="TreeGrafter"/>
</dbReference>
<evidence type="ECO:0000259" key="4">
    <source>
        <dbReference type="Pfam" id="PF08801"/>
    </source>
</evidence>
<gene>
    <name evidence="5" type="ORF">DICVIV_06298</name>
</gene>
<name>A0A0D8XV29_DICVI</name>
<evidence type="ECO:0000256" key="1">
    <source>
        <dbReference type="ARBA" id="ARBA00004123"/>
    </source>
</evidence>
<keyword evidence="3" id="KW-0539">Nucleus</keyword>
<dbReference type="STRING" id="29172.A0A0D8XV29"/>
<organism evidence="5 6">
    <name type="scientific">Dictyocaulus viviparus</name>
    <name type="common">Bovine lungworm</name>
    <dbReference type="NCBI Taxonomy" id="29172"/>
    <lineage>
        <taxon>Eukaryota</taxon>
        <taxon>Metazoa</taxon>
        <taxon>Ecdysozoa</taxon>
        <taxon>Nematoda</taxon>
        <taxon>Chromadorea</taxon>
        <taxon>Rhabditida</taxon>
        <taxon>Rhabditina</taxon>
        <taxon>Rhabditomorpha</taxon>
        <taxon>Strongyloidea</taxon>
        <taxon>Metastrongylidae</taxon>
        <taxon>Dictyocaulus</taxon>
    </lineage>
</organism>
<dbReference type="InterPro" id="IPR004870">
    <property type="entry name" value="Nucleoporin_Nup155"/>
</dbReference>
<keyword evidence="2" id="KW-0813">Transport</keyword>
<evidence type="ECO:0000313" key="5">
    <source>
        <dbReference type="EMBL" id="KJH47639.1"/>
    </source>
</evidence>
<sequence length="275" mass="30827">MLLQLVQANYSSLSMSMPFMEAVNDDSIESAAQRVSNHIENTINSADIYNKLTQNGSSPVSGLGDRFYTKGGFEFVLKRRIPMPDELTYQIRHMRSQFSMGLFTEITRAWVVIDSDIFMWNYETNEDLAYFDAVENTILKVALAKVKNDIFASHITHGLIVGTVTDLSLYPVIMDIDTSSGKRGIAIDASHSFKVSLENTSLNDIVSTNDGRIFFTADDKLYEFVYEQNTGWFGGGRRCRIVNKSVSLLSTLIPFLGPGNGKSSYLFKSTIYSYS</sequence>
<dbReference type="PANTHER" id="PTHR10350">
    <property type="entry name" value="NUCLEAR PORE COMPLEX PROTEIN NUP155"/>
    <property type="match status" value="1"/>
</dbReference>
<evidence type="ECO:0000256" key="3">
    <source>
        <dbReference type="ARBA" id="ARBA00023242"/>
    </source>
</evidence>
<dbReference type="GO" id="GO:0036228">
    <property type="term" value="P:protein localization to nuclear inner membrane"/>
    <property type="evidence" value="ECO:0007669"/>
    <property type="project" value="TreeGrafter"/>
</dbReference>
<accession>A0A0D8XV29</accession>
<dbReference type="GO" id="GO:0006606">
    <property type="term" value="P:protein import into nucleus"/>
    <property type="evidence" value="ECO:0007669"/>
    <property type="project" value="TreeGrafter"/>
</dbReference>
<dbReference type="EMBL" id="KN716299">
    <property type="protein sequence ID" value="KJH47639.1"/>
    <property type="molecule type" value="Genomic_DNA"/>
</dbReference>
<dbReference type="AlphaFoldDB" id="A0A0D8XV29"/>
<evidence type="ECO:0000256" key="2">
    <source>
        <dbReference type="ARBA" id="ARBA00022448"/>
    </source>
</evidence>
<dbReference type="PANTHER" id="PTHR10350:SF6">
    <property type="entry name" value="NUCLEAR PORE COMPLEX PROTEIN NUP155"/>
    <property type="match status" value="1"/>
</dbReference>